<dbReference type="Proteomes" id="UP000017836">
    <property type="component" value="Unassembled WGS sequence"/>
</dbReference>
<keyword evidence="2" id="KW-1185">Reference proteome</keyword>
<sequence length="79" mass="8794">GASVHVALPLSPKVNPDAPPLEIDREVFAIDFLQLQMSHIKKQPFWKPVEEKRVVGWSLFLLFLAKKGVLLELASESGS</sequence>
<proteinExistence type="predicted"/>
<accession>U5D066</accession>
<reference evidence="2" key="1">
    <citation type="journal article" date="2013" name="Science">
        <title>The Amborella genome and the evolution of flowering plants.</title>
        <authorList>
            <consortium name="Amborella Genome Project"/>
        </authorList>
    </citation>
    <scope>NUCLEOTIDE SEQUENCE [LARGE SCALE GENOMIC DNA]</scope>
</reference>
<dbReference type="Gramene" id="ERM97466">
    <property type="protein sequence ID" value="ERM97466"/>
    <property type="gene ID" value="AMTR_s04713p00001610"/>
</dbReference>
<evidence type="ECO:0000313" key="2">
    <source>
        <dbReference type="Proteomes" id="UP000017836"/>
    </source>
</evidence>
<name>U5D066_AMBTC</name>
<organism evidence="1 2">
    <name type="scientific">Amborella trichopoda</name>
    <dbReference type="NCBI Taxonomy" id="13333"/>
    <lineage>
        <taxon>Eukaryota</taxon>
        <taxon>Viridiplantae</taxon>
        <taxon>Streptophyta</taxon>
        <taxon>Embryophyta</taxon>
        <taxon>Tracheophyta</taxon>
        <taxon>Spermatophyta</taxon>
        <taxon>Magnoliopsida</taxon>
        <taxon>Amborellales</taxon>
        <taxon>Amborellaceae</taxon>
        <taxon>Amborella</taxon>
    </lineage>
</organism>
<dbReference type="AlphaFoldDB" id="U5D066"/>
<dbReference type="EMBL" id="KI396330">
    <property type="protein sequence ID" value="ERM97466.1"/>
    <property type="molecule type" value="Genomic_DNA"/>
</dbReference>
<feature type="non-terminal residue" evidence="1">
    <location>
        <position position="79"/>
    </location>
</feature>
<evidence type="ECO:0000313" key="1">
    <source>
        <dbReference type="EMBL" id="ERM97466.1"/>
    </source>
</evidence>
<dbReference type="HOGENOM" id="CLU_2612972_0_0_1"/>
<feature type="non-terminal residue" evidence="1">
    <location>
        <position position="1"/>
    </location>
</feature>
<gene>
    <name evidence="1" type="ORF">AMTR_s04713p00001610</name>
</gene>
<protein>
    <submittedName>
        <fullName evidence="1">Uncharacterized protein</fullName>
    </submittedName>
</protein>